<dbReference type="PANTHER" id="PTHR11909">
    <property type="entry name" value="CASEIN KINASE-RELATED"/>
    <property type="match status" value="1"/>
</dbReference>
<dbReference type="Gene3D" id="1.10.510.10">
    <property type="entry name" value="Transferase(Phosphotransferase) domain 1"/>
    <property type="match status" value="1"/>
</dbReference>
<evidence type="ECO:0000313" key="4">
    <source>
        <dbReference type="WBParaSite" id="TCNE_0001955701-mRNA-1"/>
    </source>
</evidence>
<proteinExistence type="predicted"/>
<dbReference type="PROSITE" id="PS50011">
    <property type="entry name" value="PROTEIN_KINASE_DOM"/>
    <property type="match status" value="1"/>
</dbReference>
<dbReference type="SUPFAM" id="SSF56112">
    <property type="entry name" value="Protein kinase-like (PK-like)"/>
    <property type="match status" value="1"/>
</dbReference>
<dbReference type="Proteomes" id="UP000050794">
    <property type="component" value="Unassembled WGS sequence"/>
</dbReference>
<keyword evidence="3" id="KW-1185">Reference proteome</keyword>
<reference evidence="4" key="1">
    <citation type="submission" date="2016-06" db="UniProtKB">
        <authorList>
            <consortium name="WormBaseParasite"/>
        </authorList>
    </citation>
    <scope>IDENTIFICATION</scope>
</reference>
<feature type="domain" description="Protein kinase" evidence="2">
    <location>
        <begin position="1"/>
        <end position="198"/>
    </location>
</feature>
<dbReference type="Pfam" id="PF00069">
    <property type="entry name" value="Pkinase"/>
    <property type="match status" value="1"/>
</dbReference>
<dbReference type="InterPro" id="IPR011009">
    <property type="entry name" value="Kinase-like_dom_sf"/>
</dbReference>
<dbReference type="GO" id="GO:0004674">
    <property type="term" value="F:protein serine/threonine kinase activity"/>
    <property type="evidence" value="ECO:0007669"/>
    <property type="project" value="UniProtKB-EC"/>
</dbReference>
<dbReference type="InterPro" id="IPR050235">
    <property type="entry name" value="CK1_Ser-Thr_kinase"/>
</dbReference>
<dbReference type="SMART" id="SM00220">
    <property type="entry name" value="S_TKc"/>
    <property type="match status" value="1"/>
</dbReference>
<dbReference type="AlphaFoldDB" id="A0A183VFN3"/>
<organism evidence="3 4">
    <name type="scientific">Toxocara canis</name>
    <name type="common">Canine roundworm</name>
    <dbReference type="NCBI Taxonomy" id="6265"/>
    <lineage>
        <taxon>Eukaryota</taxon>
        <taxon>Metazoa</taxon>
        <taxon>Ecdysozoa</taxon>
        <taxon>Nematoda</taxon>
        <taxon>Chromadorea</taxon>
        <taxon>Rhabditida</taxon>
        <taxon>Spirurina</taxon>
        <taxon>Ascaridomorpha</taxon>
        <taxon>Ascaridoidea</taxon>
        <taxon>Toxocaridae</taxon>
        <taxon>Toxocara</taxon>
    </lineage>
</organism>
<sequence>LGPTDHERGRIILEQKVISALSGTPHFPQFVACGVLDDYNYIIMEMLGRNLSDLRKRRPERRLGVGTVTRVGQQCIVALKSLHDFGFIHRDIKPSNLCIGRGKKKHTIYLVDFGMARRFRYSDGRIRRQRRYAGFRGTIRYVSVAVHERKEPGPVDDLWSLFYSITELTEGSLPWTDVTDAEEVAEIKNNIEFSKLVR</sequence>
<evidence type="ECO:0000313" key="3">
    <source>
        <dbReference type="Proteomes" id="UP000050794"/>
    </source>
</evidence>
<accession>A0A183VFN3</accession>
<dbReference type="EC" id="2.7.11.1" evidence="1"/>
<dbReference type="InterPro" id="IPR008271">
    <property type="entry name" value="Ser/Thr_kinase_AS"/>
</dbReference>
<dbReference type="PROSITE" id="PS00108">
    <property type="entry name" value="PROTEIN_KINASE_ST"/>
    <property type="match status" value="1"/>
</dbReference>
<dbReference type="GO" id="GO:0005524">
    <property type="term" value="F:ATP binding"/>
    <property type="evidence" value="ECO:0007669"/>
    <property type="project" value="InterPro"/>
</dbReference>
<dbReference type="InterPro" id="IPR000719">
    <property type="entry name" value="Prot_kinase_dom"/>
</dbReference>
<evidence type="ECO:0000259" key="2">
    <source>
        <dbReference type="PROSITE" id="PS50011"/>
    </source>
</evidence>
<name>A0A183VFN3_TOXCA</name>
<dbReference type="WBParaSite" id="TCNE_0001955701-mRNA-1">
    <property type="protein sequence ID" value="TCNE_0001955701-mRNA-1"/>
    <property type="gene ID" value="TCNE_0001955701"/>
</dbReference>
<evidence type="ECO:0000256" key="1">
    <source>
        <dbReference type="ARBA" id="ARBA00012513"/>
    </source>
</evidence>
<protein>
    <recommendedName>
        <fullName evidence="1">non-specific serine/threonine protein kinase</fullName>
        <ecNumber evidence="1">2.7.11.1</ecNumber>
    </recommendedName>
</protein>